<sequence length="94" mass="10382">MTNSDSIDLLRKDHTQLAASLTVLTKEVADLKTQAAVRDERDKRFEENQERTEQSVSDLWSLGKWALLAFFGALIAAVVTFIVKGGLNVPPPTP</sequence>
<organism evidence="2 3">
    <name type="scientific">Neorhizobium alkalisoli</name>
    <dbReference type="NCBI Taxonomy" id="528178"/>
    <lineage>
        <taxon>Bacteria</taxon>
        <taxon>Pseudomonadati</taxon>
        <taxon>Pseudomonadota</taxon>
        <taxon>Alphaproteobacteria</taxon>
        <taxon>Hyphomicrobiales</taxon>
        <taxon>Rhizobiaceae</taxon>
        <taxon>Rhizobium/Agrobacterium group</taxon>
        <taxon>Neorhizobium</taxon>
    </lineage>
</organism>
<gene>
    <name evidence="2" type="ORF">FHW37_104557</name>
</gene>
<dbReference type="OrthoDB" id="8455614at2"/>
<dbReference type="EMBL" id="VIWP01000004">
    <property type="protein sequence ID" value="TWF53280.1"/>
    <property type="molecule type" value="Genomic_DNA"/>
</dbReference>
<keyword evidence="3" id="KW-1185">Reference proteome</keyword>
<dbReference type="AlphaFoldDB" id="A0A561QSA7"/>
<keyword evidence="1" id="KW-0472">Membrane</keyword>
<protein>
    <submittedName>
        <fullName evidence="2">Uncharacterized protein</fullName>
    </submittedName>
</protein>
<name>A0A561QSA7_9HYPH</name>
<comment type="caution">
    <text evidence="2">The sequence shown here is derived from an EMBL/GenBank/DDBJ whole genome shotgun (WGS) entry which is preliminary data.</text>
</comment>
<evidence type="ECO:0000313" key="3">
    <source>
        <dbReference type="Proteomes" id="UP000320653"/>
    </source>
</evidence>
<keyword evidence="1" id="KW-0812">Transmembrane</keyword>
<keyword evidence="1" id="KW-1133">Transmembrane helix</keyword>
<dbReference type="RefSeq" id="WP_145638983.1">
    <property type="nucleotide sequence ID" value="NZ_VIWP01000004.1"/>
</dbReference>
<evidence type="ECO:0000313" key="2">
    <source>
        <dbReference type="EMBL" id="TWF53280.1"/>
    </source>
</evidence>
<reference evidence="2 3" key="1">
    <citation type="submission" date="2019-06" db="EMBL/GenBank/DDBJ databases">
        <title>Sorghum-associated microbial communities from plants grown in Nebraska, USA.</title>
        <authorList>
            <person name="Schachtman D."/>
        </authorList>
    </citation>
    <scope>NUCLEOTIDE SEQUENCE [LARGE SCALE GENOMIC DNA]</scope>
    <source>
        <strain evidence="2 3">1225</strain>
    </source>
</reference>
<proteinExistence type="predicted"/>
<dbReference type="Proteomes" id="UP000320653">
    <property type="component" value="Unassembled WGS sequence"/>
</dbReference>
<evidence type="ECO:0000256" key="1">
    <source>
        <dbReference type="SAM" id="Phobius"/>
    </source>
</evidence>
<feature type="transmembrane region" description="Helical" evidence="1">
    <location>
        <begin position="65"/>
        <end position="83"/>
    </location>
</feature>
<accession>A0A561QSA7</accession>